<proteinExistence type="predicted"/>
<organism evidence="1 2">
    <name type="scientific">Labrys okinawensis</name>
    <dbReference type="NCBI Taxonomy" id="346911"/>
    <lineage>
        <taxon>Bacteria</taxon>
        <taxon>Pseudomonadati</taxon>
        <taxon>Pseudomonadota</taxon>
        <taxon>Alphaproteobacteria</taxon>
        <taxon>Hyphomicrobiales</taxon>
        <taxon>Xanthobacteraceae</taxon>
        <taxon>Labrys</taxon>
    </lineage>
</organism>
<evidence type="ECO:0000313" key="2">
    <source>
        <dbReference type="Proteomes" id="UP000237682"/>
    </source>
</evidence>
<name>A0A2S9QA43_9HYPH</name>
<evidence type="ECO:0000313" key="1">
    <source>
        <dbReference type="EMBL" id="PRH86204.1"/>
    </source>
</evidence>
<dbReference type="RefSeq" id="WP_105863500.1">
    <property type="nucleotide sequence ID" value="NZ_PUEJ01000006.1"/>
</dbReference>
<accession>A0A2S9QA43</accession>
<sequence length="366" mass="40450">MAADEEFVTVEARGIRVTVDLAVGHIRELVVERDGRQVAPLHRAPWLEETHAADTPAHLQRLSGDFLCAPFGLSDIDGSPAHGWPANSAWKHVETRAVDGGRQARFELEKRVMGARVVKEFTLRDGHPFLYQRHLFQGGDGAVSVGLHMMVSLPQGGHLSFSPKRFVETPADPQEADPLRGRSALVYPARFSDLKKAPLADGGTANLSCYPFDRNHEDCVMMPEAPGRELAWGAALRHREADLVLSLKRPEDFPSTLLWMSNGGRYYSPWNSRHRGVLGLEEVRTYLLAGHKASIEPNDYSEQGIATSISLTPSSEVDLRQAIGIMPVPAGWDRVTEVEARAERLAVLSDVGEFSVPYDPAFVLHR</sequence>
<evidence type="ECO:0008006" key="3">
    <source>
        <dbReference type="Google" id="ProtNLM"/>
    </source>
</evidence>
<dbReference type="EMBL" id="PUEJ01000006">
    <property type="protein sequence ID" value="PRH86204.1"/>
    <property type="molecule type" value="Genomic_DNA"/>
</dbReference>
<dbReference type="AlphaFoldDB" id="A0A2S9QA43"/>
<dbReference type="OrthoDB" id="7335506at2"/>
<reference evidence="1 2" key="1">
    <citation type="submission" date="2018-02" db="EMBL/GenBank/DDBJ databases">
        <title>Whole genome sequencing of endophytic bacterium.</title>
        <authorList>
            <person name="Eedara R."/>
            <person name="Podile A.R."/>
        </authorList>
    </citation>
    <scope>NUCLEOTIDE SEQUENCE [LARGE SCALE GENOMIC DNA]</scope>
    <source>
        <strain evidence="1 2">RP1T</strain>
    </source>
</reference>
<dbReference type="Proteomes" id="UP000237682">
    <property type="component" value="Unassembled WGS sequence"/>
</dbReference>
<keyword evidence="2" id="KW-1185">Reference proteome</keyword>
<protein>
    <recommendedName>
        <fullName evidence="3">DUF4432 domain-containing protein</fullName>
    </recommendedName>
</protein>
<comment type="caution">
    <text evidence="1">The sequence shown here is derived from an EMBL/GenBank/DDBJ whole genome shotgun (WGS) entry which is preliminary data.</text>
</comment>
<gene>
    <name evidence="1" type="ORF">C5L14_18360</name>
</gene>